<dbReference type="EMBL" id="PEIB01000043">
    <property type="protein sequence ID" value="RXJ70831.1"/>
    <property type="molecule type" value="Genomic_DNA"/>
</dbReference>
<dbReference type="PRINTS" id="PR00344">
    <property type="entry name" value="BCTRLSENSOR"/>
</dbReference>
<keyword evidence="6" id="KW-0808">Transferase</keyword>
<evidence type="ECO:0000259" key="5">
    <source>
        <dbReference type="PROSITE" id="PS50109"/>
    </source>
</evidence>
<keyword evidence="4" id="KW-1133">Transmembrane helix</keyword>
<dbReference type="GO" id="GO:0000155">
    <property type="term" value="F:phosphorelay sensor kinase activity"/>
    <property type="evidence" value="ECO:0007669"/>
    <property type="project" value="InterPro"/>
</dbReference>
<keyword evidence="4" id="KW-0472">Membrane</keyword>
<feature type="domain" description="Histidine kinase" evidence="5">
    <location>
        <begin position="249"/>
        <end position="448"/>
    </location>
</feature>
<dbReference type="AlphaFoldDB" id="A0A4Q0YNY8"/>
<dbReference type="InterPro" id="IPR004358">
    <property type="entry name" value="Sig_transdc_His_kin-like_C"/>
</dbReference>
<evidence type="ECO:0000256" key="2">
    <source>
        <dbReference type="ARBA" id="ARBA00012438"/>
    </source>
</evidence>
<feature type="coiled-coil region" evidence="3">
    <location>
        <begin position="111"/>
        <end position="138"/>
    </location>
</feature>
<keyword evidence="6" id="KW-0418">Kinase</keyword>
<dbReference type="SMART" id="SM00387">
    <property type="entry name" value="HATPase_c"/>
    <property type="match status" value="1"/>
</dbReference>
<evidence type="ECO:0000313" key="6">
    <source>
        <dbReference type="EMBL" id="RXJ70831.1"/>
    </source>
</evidence>
<evidence type="ECO:0000256" key="4">
    <source>
        <dbReference type="SAM" id="Phobius"/>
    </source>
</evidence>
<name>A0A4Q0YNY8_9GAMM</name>
<proteinExistence type="predicted"/>
<evidence type="ECO:0000313" key="7">
    <source>
        <dbReference type="Proteomes" id="UP000290287"/>
    </source>
</evidence>
<keyword evidence="3" id="KW-0175">Coiled coil</keyword>
<protein>
    <recommendedName>
        <fullName evidence="2">histidine kinase</fullName>
        <ecNumber evidence="2">2.7.13.3</ecNumber>
    </recommendedName>
</protein>
<comment type="caution">
    <text evidence="6">The sequence shown here is derived from an EMBL/GenBank/DDBJ whole genome shotgun (WGS) entry which is preliminary data.</text>
</comment>
<dbReference type="EC" id="2.7.13.3" evidence="2"/>
<organism evidence="6 7">
    <name type="scientific">Veronia nyctiphanis</name>
    <dbReference type="NCBI Taxonomy" id="1278244"/>
    <lineage>
        <taxon>Bacteria</taxon>
        <taxon>Pseudomonadati</taxon>
        <taxon>Pseudomonadota</taxon>
        <taxon>Gammaproteobacteria</taxon>
        <taxon>Vibrionales</taxon>
        <taxon>Vibrionaceae</taxon>
        <taxon>Veronia</taxon>
    </lineage>
</organism>
<feature type="transmembrane region" description="Helical" evidence="4">
    <location>
        <begin position="35"/>
        <end position="54"/>
    </location>
</feature>
<comment type="catalytic activity">
    <reaction evidence="1">
        <text>ATP + protein L-histidine = ADP + protein N-phospho-L-histidine.</text>
        <dbReference type="EC" id="2.7.13.3"/>
    </reaction>
</comment>
<feature type="transmembrane region" description="Helical" evidence="4">
    <location>
        <begin position="60"/>
        <end position="77"/>
    </location>
</feature>
<dbReference type="PANTHER" id="PTHR43065:SF51">
    <property type="entry name" value="HISTIDINE KINASE"/>
    <property type="match status" value="1"/>
</dbReference>
<dbReference type="Gene3D" id="3.30.565.10">
    <property type="entry name" value="Histidine kinase-like ATPase, C-terminal domain"/>
    <property type="match status" value="1"/>
</dbReference>
<sequence length="448" mass="50503">MSARRQSRSVYREVAGTEEWPNMSKFPLYNPTTASLWKITLLMQLGLTALFYIHSYPQQIVVLAWMTYLGLIGAVTYKMTYTEKRQLNVVNTLIHAMVERDFTLRGADLKDARLKETVDMLNQLADRLESDRRQAIEHQQLTSQLIEQLDAAMFVVDPNKQLILSNSYARRTLEPVYQSIGFADWMESILSEVSSSTVTISIAGNTHTFLLESDTCLLDGVKHDIYLFKQVDNVLYQQEKQALQRFVRVISHEINNAITPVGTIARSLTKRLDKPFARENFESGLQLINERSQYLTDFIRAYSSLAKLPEPSIEKVDVSSLINDLKAMYPTLAVRHEGADQGHFDRGQIKQALCHLINNAFEANGDSDCEAPEVRLNIVSRQGVSFTITDNGPGFSNLEEACTPFYTTKASGNGIGLMLARTIAENHSGRLELNNVQQGGARVSLYIH</sequence>
<dbReference type="SUPFAM" id="SSF47384">
    <property type="entry name" value="Homodimeric domain of signal transducing histidine kinase"/>
    <property type="match status" value="1"/>
</dbReference>
<dbReference type="Proteomes" id="UP000290287">
    <property type="component" value="Unassembled WGS sequence"/>
</dbReference>
<keyword evidence="4" id="KW-0812">Transmembrane</keyword>
<dbReference type="Pfam" id="PF02518">
    <property type="entry name" value="HATPase_c"/>
    <property type="match status" value="1"/>
</dbReference>
<dbReference type="InterPro" id="IPR003594">
    <property type="entry name" value="HATPase_dom"/>
</dbReference>
<reference evidence="6 7" key="1">
    <citation type="submission" date="2017-10" db="EMBL/GenBank/DDBJ databases">
        <title>Nyctiphanis sp. nov., isolated from the stomach of the euphausiid Nyctiphanes simplex (Hansen, 1911) in the Gulf of California.</title>
        <authorList>
            <person name="Gomez-Gil B."/>
            <person name="Aguilar-Mendez M."/>
            <person name="Lopez-Cortes A."/>
            <person name="Gomez-Gutierrez J."/>
            <person name="Roque A."/>
            <person name="Lang E."/>
            <person name="Gonzalez-Castillo A."/>
        </authorList>
    </citation>
    <scope>NUCLEOTIDE SEQUENCE [LARGE SCALE GENOMIC DNA]</scope>
    <source>
        <strain evidence="6 7">CAIM 600</strain>
    </source>
</reference>
<dbReference type="PROSITE" id="PS50109">
    <property type="entry name" value="HIS_KIN"/>
    <property type="match status" value="1"/>
</dbReference>
<evidence type="ECO:0000256" key="1">
    <source>
        <dbReference type="ARBA" id="ARBA00000085"/>
    </source>
</evidence>
<dbReference type="InterPro" id="IPR036890">
    <property type="entry name" value="HATPase_C_sf"/>
</dbReference>
<evidence type="ECO:0000256" key="3">
    <source>
        <dbReference type="SAM" id="Coils"/>
    </source>
</evidence>
<accession>A0A4Q0YNY8</accession>
<dbReference type="InterPro" id="IPR005467">
    <property type="entry name" value="His_kinase_dom"/>
</dbReference>
<dbReference type="PANTHER" id="PTHR43065">
    <property type="entry name" value="SENSOR HISTIDINE KINASE"/>
    <property type="match status" value="1"/>
</dbReference>
<gene>
    <name evidence="6" type="ORF">CS022_22130</name>
</gene>
<dbReference type="Gene3D" id="1.10.287.130">
    <property type="match status" value="1"/>
</dbReference>
<dbReference type="SUPFAM" id="SSF55874">
    <property type="entry name" value="ATPase domain of HSP90 chaperone/DNA topoisomerase II/histidine kinase"/>
    <property type="match status" value="1"/>
</dbReference>
<dbReference type="InterPro" id="IPR036097">
    <property type="entry name" value="HisK_dim/P_sf"/>
</dbReference>
<keyword evidence="7" id="KW-1185">Reference proteome</keyword>